<dbReference type="EMBL" id="VSSQ01117343">
    <property type="protein sequence ID" value="MPN51831.1"/>
    <property type="molecule type" value="Genomic_DNA"/>
</dbReference>
<name>A0A645IKM8_9ZZZZ</name>
<gene>
    <name evidence="2" type="ORF">SDC9_199481</name>
</gene>
<keyword evidence="1" id="KW-1133">Transmembrane helix</keyword>
<feature type="transmembrane region" description="Helical" evidence="1">
    <location>
        <begin position="47"/>
        <end position="66"/>
    </location>
</feature>
<reference evidence="2" key="1">
    <citation type="submission" date="2019-08" db="EMBL/GenBank/DDBJ databases">
        <authorList>
            <person name="Kucharzyk K."/>
            <person name="Murdoch R.W."/>
            <person name="Higgins S."/>
            <person name="Loffler F."/>
        </authorList>
    </citation>
    <scope>NUCLEOTIDE SEQUENCE</scope>
</reference>
<sequence length="70" mass="8687">MFEFINRIIKAANRYTFWDYFFLKTTVLVFGILIGTYFASFFIDHTLFLWLVFLVTYVYIMYRTFIKHMK</sequence>
<organism evidence="2">
    <name type="scientific">bioreactor metagenome</name>
    <dbReference type="NCBI Taxonomy" id="1076179"/>
    <lineage>
        <taxon>unclassified sequences</taxon>
        <taxon>metagenomes</taxon>
        <taxon>ecological metagenomes</taxon>
    </lineage>
</organism>
<dbReference type="AlphaFoldDB" id="A0A645IKM8"/>
<protein>
    <submittedName>
        <fullName evidence="2">Uncharacterized protein</fullName>
    </submittedName>
</protein>
<proteinExistence type="predicted"/>
<keyword evidence="1" id="KW-0812">Transmembrane</keyword>
<feature type="transmembrane region" description="Helical" evidence="1">
    <location>
        <begin position="21"/>
        <end position="41"/>
    </location>
</feature>
<accession>A0A645IKM8</accession>
<comment type="caution">
    <text evidence="2">The sequence shown here is derived from an EMBL/GenBank/DDBJ whole genome shotgun (WGS) entry which is preliminary data.</text>
</comment>
<keyword evidence="1" id="KW-0472">Membrane</keyword>
<evidence type="ECO:0000313" key="2">
    <source>
        <dbReference type="EMBL" id="MPN51831.1"/>
    </source>
</evidence>
<evidence type="ECO:0000256" key="1">
    <source>
        <dbReference type="SAM" id="Phobius"/>
    </source>
</evidence>